<sequence>MCVRCLSFSLASTHLNVHITHYTALPMENYEDQLLMCFNKEGSNNTDQPIQSVNEFDPSIPKLLPHERMYSIQVGDRLFSISGASLSSDGPSYFTNFFQKNENEGKVLFIDRSPAVFEIIQRHLQGYHINIDDPSEYIHLFEDASYFNLSRLTKVVRDMNYYVVIGSRPFVLERGLLNAEGNAPNYFTLAYDTLLQNPNKVIHQKNLIRPPPQAPLTVSNRSPHLFAMIVRYLQGESVDSLDDSLRQDLINECKYYRFQALEQKLIKHSIRTNVLRCCEEIVIDCRYVSPKGLVNQTVESTVGYLMYQRPYVDKYPRELVMQISTAEAWLVATLDNQSYELILAPSLAVRLDKLFGKFSSAPLIYGQLQSYEEPAKGSGKLTMLTRIDNDVPVRINNMERDRHWMSEALHTQNLQSDEEMSTINLTRSLWKIGVHNQQVWMEAVKVEGITNVYGWNSSTSFL</sequence>
<dbReference type="Proteomes" id="UP000094565">
    <property type="component" value="Chromosome 2"/>
</dbReference>
<dbReference type="OrthoDB" id="2414723at2759"/>
<feature type="domain" description="BTB" evidence="1">
    <location>
        <begin position="68"/>
        <end position="164"/>
    </location>
</feature>
<dbReference type="SMART" id="SM00225">
    <property type="entry name" value="BTB"/>
    <property type="match status" value="1"/>
</dbReference>
<dbReference type="InterPro" id="IPR003131">
    <property type="entry name" value="T1-type_BTB"/>
</dbReference>
<dbReference type="PANTHER" id="PTHR31758">
    <property type="entry name" value="BTB/POZ DOMAIN-CONTAINING PROTEIN YLR108C"/>
    <property type="match status" value="1"/>
</dbReference>
<proteinExistence type="predicted"/>
<dbReference type="Gene3D" id="3.30.710.10">
    <property type="entry name" value="Potassium Channel Kv1.1, Chain A"/>
    <property type="match status" value="2"/>
</dbReference>
<dbReference type="GO" id="GO:0051260">
    <property type="term" value="P:protein homooligomerization"/>
    <property type="evidence" value="ECO:0007669"/>
    <property type="project" value="InterPro"/>
</dbReference>
<evidence type="ECO:0000313" key="3">
    <source>
        <dbReference type="Proteomes" id="UP000094565"/>
    </source>
</evidence>
<dbReference type="PANTHER" id="PTHR31758:SF2">
    <property type="entry name" value="BTB_POZ DOMAIN-CONTAINING PROTEIN YLR108C"/>
    <property type="match status" value="1"/>
</dbReference>
<evidence type="ECO:0000313" key="2">
    <source>
        <dbReference type="EMBL" id="ANZ75516.1"/>
    </source>
</evidence>
<name>A0A1B2JBV8_PICPA</name>
<organism evidence="2 3">
    <name type="scientific">Komagataella pastoris</name>
    <name type="common">Yeast</name>
    <name type="synonym">Pichia pastoris</name>
    <dbReference type="NCBI Taxonomy" id="4922"/>
    <lineage>
        <taxon>Eukaryota</taxon>
        <taxon>Fungi</taxon>
        <taxon>Dikarya</taxon>
        <taxon>Ascomycota</taxon>
        <taxon>Saccharomycotina</taxon>
        <taxon>Pichiomycetes</taxon>
        <taxon>Pichiales</taxon>
        <taxon>Pichiaceae</taxon>
        <taxon>Komagataella</taxon>
    </lineage>
</organism>
<reference evidence="2 3" key="1">
    <citation type="submission" date="2016-02" db="EMBL/GenBank/DDBJ databases">
        <title>Comparative genomic and transcriptomic foundation for Pichia pastoris.</title>
        <authorList>
            <person name="Love K.R."/>
            <person name="Shah K.A."/>
            <person name="Whittaker C.A."/>
            <person name="Wu J."/>
            <person name="Bartlett M.C."/>
            <person name="Ma D."/>
            <person name="Leeson R.L."/>
            <person name="Priest M."/>
            <person name="Young S.K."/>
            <person name="Love J.C."/>
        </authorList>
    </citation>
    <scope>NUCLEOTIDE SEQUENCE [LARGE SCALE GENOMIC DNA]</scope>
    <source>
        <strain evidence="2 3">ATCC 28485</strain>
    </source>
</reference>
<gene>
    <name evidence="2" type="primary">YDR132C</name>
    <name evidence="2" type="ORF">ATY40_BA7503188</name>
</gene>
<dbReference type="SUPFAM" id="SSF54695">
    <property type="entry name" value="POZ domain"/>
    <property type="match status" value="2"/>
</dbReference>
<keyword evidence="3" id="KW-1185">Reference proteome</keyword>
<dbReference type="InterPro" id="IPR011333">
    <property type="entry name" value="SKP1/BTB/POZ_sf"/>
</dbReference>
<dbReference type="Pfam" id="PF02214">
    <property type="entry name" value="BTB_2"/>
    <property type="match status" value="1"/>
</dbReference>
<dbReference type="AlphaFoldDB" id="A0A1B2JBV8"/>
<dbReference type="EMBL" id="CP014585">
    <property type="protein sequence ID" value="ANZ75516.1"/>
    <property type="molecule type" value="Genomic_DNA"/>
</dbReference>
<accession>A0A1B2JBV8</accession>
<dbReference type="InterPro" id="IPR000210">
    <property type="entry name" value="BTB/POZ_dom"/>
</dbReference>
<evidence type="ECO:0000259" key="1">
    <source>
        <dbReference type="SMART" id="SM00225"/>
    </source>
</evidence>
<protein>
    <submittedName>
        <fullName evidence="2">BA75_03188T0</fullName>
    </submittedName>
</protein>